<dbReference type="RefSeq" id="WP_182218536.1">
    <property type="nucleotide sequence ID" value="NZ_JACEZS010000011.1"/>
</dbReference>
<dbReference type="EMBL" id="JACEZS010000011">
    <property type="protein sequence ID" value="MBA5606437.1"/>
    <property type="molecule type" value="Genomic_DNA"/>
</dbReference>
<keyword evidence="2" id="KW-1185">Reference proteome</keyword>
<proteinExistence type="predicted"/>
<comment type="caution">
    <text evidence="1">The sequence shown here is derived from an EMBL/GenBank/DDBJ whole genome shotgun (WGS) entry which is preliminary data.</text>
</comment>
<organism evidence="1 2">
    <name type="scientific">Rugamonas fusca</name>
    <dbReference type="NCBI Taxonomy" id="2758568"/>
    <lineage>
        <taxon>Bacteria</taxon>
        <taxon>Pseudomonadati</taxon>
        <taxon>Pseudomonadota</taxon>
        <taxon>Betaproteobacteria</taxon>
        <taxon>Burkholderiales</taxon>
        <taxon>Oxalobacteraceae</taxon>
        <taxon>Telluria group</taxon>
        <taxon>Rugamonas</taxon>
    </lineage>
</organism>
<gene>
    <name evidence="1" type="ORF">H3H36_13850</name>
</gene>
<dbReference type="AlphaFoldDB" id="A0A7W2I7D1"/>
<evidence type="ECO:0000313" key="1">
    <source>
        <dbReference type="EMBL" id="MBA5606437.1"/>
    </source>
</evidence>
<reference evidence="1 2" key="1">
    <citation type="submission" date="2020-07" db="EMBL/GenBank/DDBJ databases">
        <title>Novel species isolated from subtropical streams in China.</title>
        <authorList>
            <person name="Lu H."/>
        </authorList>
    </citation>
    <scope>NUCLEOTIDE SEQUENCE [LARGE SCALE GENOMIC DNA]</scope>
    <source>
        <strain evidence="1 2">FT3S</strain>
    </source>
</reference>
<dbReference type="Proteomes" id="UP000566711">
    <property type="component" value="Unassembled WGS sequence"/>
</dbReference>
<name>A0A7W2I7D1_9BURK</name>
<protein>
    <submittedName>
        <fullName evidence="1">Uncharacterized protein</fullName>
    </submittedName>
</protein>
<accession>A0A7W2I7D1</accession>
<evidence type="ECO:0000313" key="2">
    <source>
        <dbReference type="Proteomes" id="UP000566711"/>
    </source>
</evidence>
<sequence>MHPYFYPKAAQRRPLRGPVSSTPPGRNASAPCLMQMTVATDSATALRQIVMQICGDALDFLRIEACEHGARIKVWLCASRVLVLQVMDTVLHVLPDAEIGRFSIRAGGAAAARKLM</sequence>